<keyword evidence="7" id="KW-1185">Reference proteome</keyword>
<dbReference type="STRING" id="1676925.ENSPKIP00000000714"/>
<evidence type="ECO:0000313" key="6">
    <source>
        <dbReference type="Ensembl" id="ENSPKIP00000000714.1"/>
    </source>
</evidence>
<name>A0A3B3Q4D2_9TELE</name>
<dbReference type="InterPro" id="IPR045860">
    <property type="entry name" value="Snake_toxin-like_sf"/>
</dbReference>
<reference evidence="6" key="2">
    <citation type="submission" date="2025-09" db="UniProtKB">
        <authorList>
            <consortium name="Ensembl"/>
        </authorList>
    </citation>
    <scope>IDENTIFICATION</scope>
</reference>
<feature type="chain" id="PRO_5017429110" description="Snake toxin/toxin-like domain-containing protein" evidence="4">
    <location>
        <begin position="21"/>
        <end position="139"/>
    </location>
</feature>
<reference evidence="6" key="1">
    <citation type="submission" date="2025-08" db="UniProtKB">
        <authorList>
            <consortium name="Ensembl"/>
        </authorList>
    </citation>
    <scope>IDENTIFICATION</scope>
</reference>
<keyword evidence="2" id="KW-1015">Disulfide bond</keyword>
<evidence type="ECO:0000313" key="7">
    <source>
        <dbReference type="Proteomes" id="UP000261540"/>
    </source>
</evidence>
<evidence type="ECO:0000256" key="3">
    <source>
        <dbReference type="SAM" id="Phobius"/>
    </source>
</evidence>
<dbReference type="AlphaFoldDB" id="A0A3B3Q4D2"/>
<feature type="domain" description="Snake toxin/toxin-like" evidence="5">
    <location>
        <begin position="21"/>
        <end position="104"/>
    </location>
</feature>
<dbReference type="InterPro" id="IPR035076">
    <property type="entry name" value="Toxin/TOLIP"/>
</dbReference>
<evidence type="ECO:0000256" key="4">
    <source>
        <dbReference type="SAM" id="SignalP"/>
    </source>
</evidence>
<dbReference type="Proteomes" id="UP000261540">
    <property type="component" value="Unplaced"/>
</dbReference>
<proteinExistence type="predicted"/>
<accession>A0A3B3Q4D2</accession>
<evidence type="ECO:0000259" key="5">
    <source>
        <dbReference type="Pfam" id="PF00087"/>
    </source>
</evidence>
<feature type="transmembrane region" description="Helical" evidence="3">
    <location>
        <begin position="113"/>
        <end position="135"/>
    </location>
</feature>
<dbReference type="PANTHER" id="PTHR10036:SF3">
    <property type="entry name" value="PROTEIN SLEEPLESS-RELATED"/>
    <property type="match status" value="1"/>
</dbReference>
<keyword evidence="3" id="KW-0812">Transmembrane</keyword>
<feature type="signal peptide" evidence="4">
    <location>
        <begin position="1"/>
        <end position="20"/>
    </location>
</feature>
<sequence>RNMRTLLILLLLCWVSSADGLKCYSCADTNNTICNQKTEPCHLFGGTCMTIVPKTGYPKIILKTCTTYDECEKVSFRASIAFITQLFTEDKPAMVTCCSTDLCNFSGATTARLHTLLLVLLLLCVTHSISLYYLLSASP</sequence>
<dbReference type="PANTHER" id="PTHR10036">
    <property type="entry name" value="CD59 GLYCOPROTEIN"/>
    <property type="match status" value="1"/>
</dbReference>
<dbReference type="Gene3D" id="2.10.60.10">
    <property type="entry name" value="CD59"/>
    <property type="match status" value="1"/>
</dbReference>
<keyword evidence="3" id="KW-1133">Transmembrane helix</keyword>
<organism evidence="6 7">
    <name type="scientific">Paramormyrops kingsleyae</name>
    <dbReference type="NCBI Taxonomy" id="1676925"/>
    <lineage>
        <taxon>Eukaryota</taxon>
        <taxon>Metazoa</taxon>
        <taxon>Chordata</taxon>
        <taxon>Craniata</taxon>
        <taxon>Vertebrata</taxon>
        <taxon>Euteleostomi</taxon>
        <taxon>Actinopterygii</taxon>
        <taxon>Neopterygii</taxon>
        <taxon>Teleostei</taxon>
        <taxon>Osteoglossocephala</taxon>
        <taxon>Osteoglossomorpha</taxon>
        <taxon>Osteoglossiformes</taxon>
        <taxon>Mormyridae</taxon>
        <taxon>Paramormyrops</taxon>
    </lineage>
</organism>
<dbReference type="GeneTree" id="ENSGT01150000289513"/>
<evidence type="ECO:0000256" key="1">
    <source>
        <dbReference type="ARBA" id="ARBA00022729"/>
    </source>
</evidence>
<evidence type="ECO:0000256" key="2">
    <source>
        <dbReference type="ARBA" id="ARBA00023157"/>
    </source>
</evidence>
<dbReference type="Ensembl" id="ENSPKIT00000024612.1">
    <property type="protein sequence ID" value="ENSPKIP00000000714.1"/>
    <property type="gene ID" value="ENSPKIG00000019273.1"/>
</dbReference>
<dbReference type="Pfam" id="PF00087">
    <property type="entry name" value="Toxin_TOLIP"/>
    <property type="match status" value="1"/>
</dbReference>
<keyword evidence="3" id="KW-0472">Membrane</keyword>
<dbReference type="SUPFAM" id="SSF57302">
    <property type="entry name" value="Snake toxin-like"/>
    <property type="match status" value="1"/>
</dbReference>
<protein>
    <recommendedName>
        <fullName evidence="5">Snake toxin/toxin-like domain-containing protein</fullName>
    </recommendedName>
</protein>
<keyword evidence="1 4" id="KW-0732">Signal</keyword>